<evidence type="ECO:0000256" key="1">
    <source>
        <dbReference type="SAM" id="MobiDB-lite"/>
    </source>
</evidence>
<sequence>MRQRIRMRPELQSGSERVAAGSETSREKGNAREARHPTLLPPRAKLTPSWVARCKRGARLYPTQSYARGKVYGMVRVDFERGWDGRAREHRRREASQEIPRTDERARKIVARSGAVSGPTMRTKFNFERGGVVE</sequence>
<dbReference type="Proteomes" id="UP001218188">
    <property type="component" value="Unassembled WGS sequence"/>
</dbReference>
<proteinExistence type="predicted"/>
<evidence type="ECO:0000313" key="3">
    <source>
        <dbReference type="Proteomes" id="UP001218188"/>
    </source>
</evidence>
<dbReference type="AlphaFoldDB" id="A0AAD6T3Y1"/>
<feature type="region of interest" description="Disordered" evidence="1">
    <location>
        <begin position="1"/>
        <end position="44"/>
    </location>
</feature>
<organism evidence="2 3">
    <name type="scientific">Mycena alexandri</name>
    <dbReference type="NCBI Taxonomy" id="1745969"/>
    <lineage>
        <taxon>Eukaryota</taxon>
        <taxon>Fungi</taxon>
        <taxon>Dikarya</taxon>
        <taxon>Basidiomycota</taxon>
        <taxon>Agaricomycotina</taxon>
        <taxon>Agaricomycetes</taxon>
        <taxon>Agaricomycetidae</taxon>
        <taxon>Agaricales</taxon>
        <taxon>Marasmiineae</taxon>
        <taxon>Mycenaceae</taxon>
        <taxon>Mycena</taxon>
    </lineage>
</organism>
<keyword evidence="3" id="KW-1185">Reference proteome</keyword>
<comment type="caution">
    <text evidence="2">The sequence shown here is derived from an EMBL/GenBank/DDBJ whole genome shotgun (WGS) entry which is preliminary data.</text>
</comment>
<reference evidence="2" key="1">
    <citation type="submission" date="2023-03" db="EMBL/GenBank/DDBJ databases">
        <title>Massive genome expansion in bonnet fungi (Mycena s.s.) driven by repeated elements and novel gene families across ecological guilds.</title>
        <authorList>
            <consortium name="Lawrence Berkeley National Laboratory"/>
            <person name="Harder C.B."/>
            <person name="Miyauchi S."/>
            <person name="Viragh M."/>
            <person name="Kuo A."/>
            <person name="Thoen E."/>
            <person name="Andreopoulos B."/>
            <person name="Lu D."/>
            <person name="Skrede I."/>
            <person name="Drula E."/>
            <person name="Henrissat B."/>
            <person name="Morin E."/>
            <person name="Kohler A."/>
            <person name="Barry K."/>
            <person name="LaButti K."/>
            <person name="Morin E."/>
            <person name="Salamov A."/>
            <person name="Lipzen A."/>
            <person name="Mereny Z."/>
            <person name="Hegedus B."/>
            <person name="Baldrian P."/>
            <person name="Stursova M."/>
            <person name="Weitz H."/>
            <person name="Taylor A."/>
            <person name="Grigoriev I.V."/>
            <person name="Nagy L.G."/>
            <person name="Martin F."/>
            <person name="Kauserud H."/>
        </authorList>
    </citation>
    <scope>NUCLEOTIDE SEQUENCE</scope>
    <source>
        <strain evidence="2">CBHHK200</strain>
    </source>
</reference>
<dbReference type="EMBL" id="JARJCM010000032">
    <property type="protein sequence ID" value="KAJ7038396.1"/>
    <property type="molecule type" value="Genomic_DNA"/>
</dbReference>
<feature type="compositionally biased region" description="Basic and acidic residues" evidence="1">
    <location>
        <begin position="24"/>
        <end position="36"/>
    </location>
</feature>
<protein>
    <submittedName>
        <fullName evidence="2">Uncharacterized protein</fullName>
    </submittedName>
</protein>
<accession>A0AAD6T3Y1</accession>
<name>A0AAD6T3Y1_9AGAR</name>
<evidence type="ECO:0000313" key="2">
    <source>
        <dbReference type="EMBL" id="KAJ7038396.1"/>
    </source>
</evidence>
<gene>
    <name evidence="2" type="ORF">C8F04DRAFT_1179710</name>
</gene>